<feature type="binding site" evidence="7">
    <location>
        <position position="274"/>
    </location>
    <ligand>
        <name>substrate</name>
    </ligand>
</feature>
<comment type="subcellular location">
    <subcellularLocation>
        <location evidence="7">Cytoplasm</location>
    </subcellularLocation>
</comment>
<dbReference type="Pfam" id="PF04166">
    <property type="entry name" value="PdxA"/>
    <property type="match status" value="1"/>
</dbReference>
<feature type="binding site" evidence="7">
    <location>
        <position position="211"/>
    </location>
    <ligand>
        <name>a divalent metal cation</name>
        <dbReference type="ChEBI" id="CHEBI:60240"/>
        <note>ligand shared between dimeric partners</note>
    </ligand>
</feature>
<keyword evidence="3 7" id="KW-0521">NADP</keyword>
<keyword evidence="9" id="KW-1185">Reference proteome</keyword>
<dbReference type="GO" id="GO:0042823">
    <property type="term" value="P:pyridoxal phosphate biosynthetic process"/>
    <property type="evidence" value="ECO:0007669"/>
    <property type="project" value="UniProtKB-UniRule"/>
</dbReference>
<evidence type="ECO:0000256" key="2">
    <source>
        <dbReference type="ARBA" id="ARBA00022723"/>
    </source>
</evidence>
<dbReference type="EC" id="1.1.1.262" evidence="7"/>
<dbReference type="GO" id="GO:0050570">
    <property type="term" value="F:4-hydroxythreonine-4-phosphate dehydrogenase activity"/>
    <property type="evidence" value="ECO:0007669"/>
    <property type="project" value="UniProtKB-UniRule"/>
</dbReference>
<dbReference type="PANTHER" id="PTHR30004">
    <property type="entry name" value="4-HYDROXYTHREONINE-4-PHOSPHATE DEHYDROGENASE"/>
    <property type="match status" value="1"/>
</dbReference>
<dbReference type="AlphaFoldDB" id="A0A917FAP6"/>
<dbReference type="GO" id="GO:0000287">
    <property type="term" value="F:magnesium ion binding"/>
    <property type="evidence" value="ECO:0007669"/>
    <property type="project" value="UniProtKB-UniRule"/>
</dbReference>
<dbReference type="GO" id="GO:0051287">
    <property type="term" value="F:NAD binding"/>
    <property type="evidence" value="ECO:0007669"/>
    <property type="project" value="InterPro"/>
</dbReference>
<dbReference type="InterPro" id="IPR005255">
    <property type="entry name" value="PdxA_fam"/>
</dbReference>
<reference evidence="8" key="2">
    <citation type="submission" date="2020-09" db="EMBL/GenBank/DDBJ databases">
        <authorList>
            <person name="Sun Q."/>
            <person name="Zhou Y."/>
        </authorList>
    </citation>
    <scope>NUCLEOTIDE SEQUENCE</scope>
    <source>
        <strain evidence="8">CGMCC 1.15254</strain>
    </source>
</reference>
<keyword evidence="7" id="KW-0862">Zinc</keyword>
<keyword evidence="4 7" id="KW-0560">Oxidoreductase</keyword>
<comment type="pathway">
    <text evidence="7">Cofactor biosynthesis; pyridoxine 5'-phosphate biosynthesis; pyridoxine 5'-phosphate from D-erythrose 4-phosphate: step 4/5.</text>
</comment>
<keyword evidence="2 7" id="KW-0479">Metal-binding</keyword>
<keyword evidence="7" id="KW-0460">Magnesium</keyword>
<evidence type="ECO:0000256" key="1">
    <source>
        <dbReference type="ARBA" id="ARBA00022490"/>
    </source>
</evidence>
<feature type="binding site" evidence="7">
    <location>
        <position position="292"/>
    </location>
    <ligand>
        <name>substrate</name>
    </ligand>
</feature>
<evidence type="ECO:0000256" key="3">
    <source>
        <dbReference type="ARBA" id="ARBA00022857"/>
    </source>
</evidence>
<feature type="binding site" evidence="7">
    <location>
        <position position="136"/>
    </location>
    <ligand>
        <name>substrate</name>
    </ligand>
</feature>
<gene>
    <name evidence="7 8" type="primary">pdxA</name>
    <name evidence="8" type="ORF">GCM10011332_12350</name>
</gene>
<dbReference type="RefSeq" id="WP_188662866.1">
    <property type="nucleotide sequence ID" value="NZ_BMHV01000007.1"/>
</dbReference>
<dbReference type="Gene3D" id="3.40.718.10">
    <property type="entry name" value="Isopropylmalate Dehydrogenase"/>
    <property type="match status" value="1"/>
</dbReference>
<comment type="cofactor">
    <cofactor evidence="7">
        <name>Zn(2+)</name>
        <dbReference type="ChEBI" id="CHEBI:29105"/>
    </cofactor>
    <cofactor evidence="7">
        <name>Mg(2+)</name>
        <dbReference type="ChEBI" id="CHEBI:18420"/>
    </cofactor>
    <cofactor evidence="7">
        <name>Co(2+)</name>
        <dbReference type="ChEBI" id="CHEBI:48828"/>
    </cofactor>
    <text evidence="7">Binds 1 divalent metal cation per subunit. Can use ions such as Zn(2+), Mg(2+) or Co(2+).</text>
</comment>
<dbReference type="PANTHER" id="PTHR30004:SF6">
    <property type="entry name" value="D-THREONATE 4-PHOSPHATE DEHYDROGENASE"/>
    <property type="match status" value="1"/>
</dbReference>
<comment type="miscellaneous">
    <text evidence="7">The active site is located at the dimer interface.</text>
</comment>
<evidence type="ECO:0000313" key="8">
    <source>
        <dbReference type="EMBL" id="GGF60185.1"/>
    </source>
</evidence>
<dbReference type="EMBL" id="BMHV01000007">
    <property type="protein sequence ID" value="GGF60185.1"/>
    <property type="molecule type" value="Genomic_DNA"/>
</dbReference>
<evidence type="ECO:0000256" key="7">
    <source>
        <dbReference type="HAMAP-Rule" id="MF_00536"/>
    </source>
</evidence>
<keyword evidence="5 7" id="KW-0520">NAD</keyword>
<evidence type="ECO:0000256" key="6">
    <source>
        <dbReference type="ARBA" id="ARBA00023096"/>
    </source>
</evidence>
<name>A0A917FAP6_9PROT</name>
<reference evidence="8" key="1">
    <citation type="journal article" date="2014" name="Int. J. Syst. Evol. Microbiol.">
        <title>Complete genome sequence of Corynebacterium casei LMG S-19264T (=DSM 44701T), isolated from a smear-ripened cheese.</title>
        <authorList>
            <consortium name="US DOE Joint Genome Institute (JGI-PGF)"/>
            <person name="Walter F."/>
            <person name="Albersmeier A."/>
            <person name="Kalinowski J."/>
            <person name="Ruckert C."/>
        </authorList>
    </citation>
    <scope>NUCLEOTIDE SEQUENCE</scope>
    <source>
        <strain evidence="8">CGMCC 1.15254</strain>
    </source>
</reference>
<evidence type="ECO:0000256" key="4">
    <source>
        <dbReference type="ARBA" id="ARBA00023002"/>
    </source>
</evidence>
<feature type="binding site" evidence="7">
    <location>
        <position position="266"/>
    </location>
    <ligand>
        <name>a divalent metal cation</name>
        <dbReference type="ChEBI" id="CHEBI:60240"/>
        <note>ligand shared between dimeric partners</note>
    </ligand>
</feature>
<dbReference type="HAMAP" id="MF_00536">
    <property type="entry name" value="PdxA"/>
    <property type="match status" value="1"/>
</dbReference>
<dbReference type="GO" id="GO:0008615">
    <property type="term" value="P:pyridoxine biosynthetic process"/>
    <property type="evidence" value="ECO:0007669"/>
    <property type="project" value="UniProtKB-UniRule"/>
</dbReference>
<comment type="catalytic activity">
    <reaction evidence="7">
        <text>4-(phosphooxy)-L-threonine + NAD(+) = 3-amino-2-oxopropyl phosphate + CO2 + NADH</text>
        <dbReference type="Rhea" id="RHEA:32275"/>
        <dbReference type="ChEBI" id="CHEBI:16526"/>
        <dbReference type="ChEBI" id="CHEBI:57279"/>
        <dbReference type="ChEBI" id="CHEBI:57540"/>
        <dbReference type="ChEBI" id="CHEBI:57945"/>
        <dbReference type="ChEBI" id="CHEBI:58452"/>
        <dbReference type="EC" id="1.1.1.262"/>
    </reaction>
</comment>
<proteinExistence type="inferred from homology"/>
<evidence type="ECO:0000313" key="9">
    <source>
        <dbReference type="Proteomes" id="UP000632498"/>
    </source>
</evidence>
<accession>A0A917FAP6</accession>
<evidence type="ECO:0000256" key="5">
    <source>
        <dbReference type="ARBA" id="ARBA00023027"/>
    </source>
</evidence>
<feature type="binding site" evidence="7">
    <location>
        <position position="135"/>
    </location>
    <ligand>
        <name>substrate</name>
    </ligand>
</feature>
<dbReference type="GO" id="GO:0008270">
    <property type="term" value="F:zinc ion binding"/>
    <property type="evidence" value="ECO:0007669"/>
    <property type="project" value="UniProtKB-UniRule"/>
</dbReference>
<comment type="caution">
    <text evidence="8">The sequence shown here is derived from an EMBL/GenBank/DDBJ whole genome shotgun (WGS) entry which is preliminary data.</text>
</comment>
<dbReference type="InterPro" id="IPR037510">
    <property type="entry name" value="PdxA"/>
</dbReference>
<keyword evidence="6 7" id="KW-0664">Pyridoxine biosynthesis</keyword>
<dbReference type="GO" id="GO:0050897">
    <property type="term" value="F:cobalt ion binding"/>
    <property type="evidence" value="ECO:0007669"/>
    <property type="project" value="UniProtKB-UniRule"/>
</dbReference>
<feature type="binding site" evidence="7">
    <location>
        <position position="283"/>
    </location>
    <ligand>
        <name>substrate</name>
    </ligand>
</feature>
<dbReference type="NCBIfam" id="TIGR00557">
    <property type="entry name" value="pdxA"/>
    <property type="match status" value="1"/>
</dbReference>
<dbReference type="NCBIfam" id="NF003699">
    <property type="entry name" value="PRK05312.1"/>
    <property type="match status" value="1"/>
</dbReference>
<organism evidence="8 9">
    <name type="scientific">Terasakiella brassicae</name>
    <dbReference type="NCBI Taxonomy" id="1634917"/>
    <lineage>
        <taxon>Bacteria</taxon>
        <taxon>Pseudomonadati</taxon>
        <taxon>Pseudomonadota</taxon>
        <taxon>Alphaproteobacteria</taxon>
        <taxon>Rhodospirillales</taxon>
        <taxon>Terasakiellaceae</taxon>
        <taxon>Terasakiella</taxon>
    </lineage>
</organism>
<dbReference type="SUPFAM" id="SSF53659">
    <property type="entry name" value="Isocitrate/Isopropylmalate dehydrogenase-like"/>
    <property type="match status" value="1"/>
</dbReference>
<comment type="similarity">
    <text evidence="7">Belongs to the PdxA family.</text>
</comment>
<dbReference type="GO" id="GO:0005737">
    <property type="term" value="C:cytoplasm"/>
    <property type="evidence" value="ECO:0007669"/>
    <property type="project" value="UniProtKB-SubCell"/>
</dbReference>
<keyword evidence="7" id="KW-0170">Cobalt</keyword>
<sequence length="334" mass="35836">MIAPLAVSMGEPAGIGGEITLKAWRENRENIPCFFVIDCPHRLAHLANRLGWTVPICPITTPQEAHDVFPDALPVLEHPVTAVEPGQLNKHSAKSVISSIERAVEFCLKGEASAVVTNPIHKHNLHNAGFGFPGHTEFLAELAGIQTPPIMMLACDELRVVPITVHVSLQQAIAELTTDLIVEKCAITAKALQDRAGIDFPRLALAGLNPHAGENGDMGSEEIDIIAPAVEKLQEMGIDAFGPLPPDTMFHEAARKTYDVAMCMYHDQALIPIKTIAFDLGVNVTLGLPFIRTSPDHGTALNIAGTGTASATSLCAALKMAGDMAHRQRQKQNT</sequence>
<feature type="binding site" evidence="7">
    <location>
        <position position="166"/>
    </location>
    <ligand>
        <name>a divalent metal cation</name>
        <dbReference type="ChEBI" id="CHEBI:60240"/>
        <note>ligand shared between dimeric partners</note>
    </ligand>
</feature>
<comment type="subunit">
    <text evidence="7">Homodimer.</text>
</comment>
<keyword evidence="1 7" id="KW-0963">Cytoplasm</keyword>
<comment type="function">
    <text evidence="7">Catalyzes the NAD(P)-dependent oxidation of 4-(phosphooxy)-L-threonine (HTP) into 2-amino-3-oxo-4-(phosphooxy)butyric acid which spontaneously decarboxylates to form 3-amino-2-oxopropyl phosphate (AHAP).</text>
</comment>
<protein>
    <recommendedName>
        <fullName evidence="7">4-hydroxythreonine-4-phosphate dehydrogenase</fullName>
        <ecNumber evidence="7">1.1.1.262</ecNumber>
    </recommendedName>
    <alternativeName>
        <fullName evidence="7">4-(phosphohydroxy)-L-threonine dehydrogenase</fullName>
    </alternativeName>
</protein>
<dbReference type="Proteomes" id="UP000632498">
    <property type="component" value="Unassembled WGS sequence"/>
</dbReference>